<dbReference type="InterPro" id="IPR013324">
    <property type="entry name" value="RNA_pol_sigma_r3/r4-like"/>
</dbReference>
<dbReference type="Gene3D" id="1.10.10.10">
    <property type="entry name" value="Winged helix-like DNA-binding domain superfamily/Winged helix DNA-binding domain"/>
    <property type="match status" value="1"/>
</dbReference>
<dbReference type="SUPFAM" id="SSF88659">
    <property type="entry name" value="Sigma3 and sigma4 domains of RNA polymerase sigma factors"/>
    <property type="match status" value="1"/>
</dbReference>
<dbReference type="Pfam" id="PF08281">
    <property type="entry name" value="Sigma70_r4_2"/>
    <property type="match status" value="1"/>
</dbReference>
<organism evidence="2 3">
    <name type="scientific">Turicibacter faecis</name>
    <dbReference type="NCBI Taxonomy" id="2963365"/>
    <lineage>
        <taxon>Bacteria</taxon>
        <taxon>Bacillati</taxon>
        <taxon>Bacillota</taxon>
        <taxon>Erysipelotrichia</taxon>
        <taxon>Erysipelotrichales</taxon>
        <taxon>Turicibacteraceae</taxon>
        <taxon>Turicibacter</taxon>
    </lineage>
</organism>
<sequence>MEWKEEKELVKGIFDEKQELDRKVPIIKKDGNRRLEKNHTAIIEKHRQLESNIEDCFSALEKQDRKIIILSYVEGLTNYKLAEALNVSERTVATYKRNATINFASTYKLLFGNN</sequence>
<evidence type="ECO:0000259" key="1">
    <source>
        <dbReference type="Pfam" id="PF08281"/>
    </source>
</evidence>
<proteinExistence type="predicted"/>
<evidence type="ECO:0000313" key="3">
    <source>
        <dbReference type="Proteomes" id="UP001432099"/>
    </source>
</evidence>
<accession>A0ABM8IL28</accession>
<dbReference type="Proteomes" id="UP001432099">
    <property type="component" value="Chromosome"/>
</dbReference>
<reference evidence="2" key="1">
    <citation type="journal article" date="2024" name="Int. J. Syst. Evol. Microbiol.">
        <title>Turicibacter faecis sp. nov., isolated from faeces of heart failure mouse model.</title>
        <authorList>
            <person name="Imamura Y."/>
            <person name="Motooka D."/>
            <person name="Nakajima Y."/>
            <person name="Ito S."/>
            <person name="Kitakaze M."/>
            <person name="Iida T."/>
            <person name="Nakamura S."/>
        </authorList>
    </citation>
    <scope>NUCLEOTIDE SEQUENCE</scope>
    <source>
        <strain evidence="2">TC023</strain>
    </source>
</reference>
<dbReference type="EMBL" id="AP028127">
    <property type="protein sequence ID" value="BEH91983.1"/>
    <property type="molecule type" value="Genomic_DNA"/>
</dbReference>
<dbReference type="RefSeq" id="WP_338617666.1">
    <property type="nucleotide sequence ID" value="NZ_AP028127.1"/>
</dbReference>
<keyword evidence="3" id="KW-1185">Reference proteome</keyword>
<feature type="domain" description="RNA polymerase sigma factor 70 region 4 type 2" evidence="1">
    <location>
        <begin position="52"/>
        <end position="97"/>
    </location>
</feature>
<name>A0ABM8IL28_9FIRM</name>
<dbReference type="InterPro" id="IPR036388">
    <property type="entry name" value="WH-like_DNA-bd_sf"/>
</dbReference>
<dbReference type="InterPro" id="IPR013249">
    <property type="entry name" value="RNA_pol_sigma70_r4_t2"/>
</dbReference>
<evidence type="ECO:0000313" key="2">
    <source>
        <dbReference type="EMBL" id="BEH91983.1"/>
    </source>
</evidence>
<gene>
    <name evidence="2" type="ORF">T23_20850</name>
</gene>
<protein>
    <recommendedName>
        <fullName evidence="1">RNA polymerase sigma factor 70 region 4 type 2 domain-containing protein</fullName>
    </recommendedName>
</protein>